<dbReference type="InterPro" id="IPR054170">
    <property type="entry name" value="RlmL_1st"/>
</dbReference>
<dbReference type="InterPro" id="IPR000241">
    <property type="entry name" value="RlmKL-like_Mtase"/>
</dbReference>
<dbReference type="Gene3D" id="3.40.50.150">
    <property type="entry name" value="Vaccinia Virus protein VP39"/>
    <property type="match status" value="1"/>
</dbReference>
<organism evidence="5 6">
    <name type="scientific">Paenalkalicoccus suaedae</name>
    <dbReference type="NCBI Taxonomy" id="2592382"/>
    <lineage>
        <taxon>Bacteria</taxon>
        <taxon>Bacillati</taxon>
        <taxon>Bacillota</taxon>
        <taxon>Bacilli</taxon>
        <taxon>Bacillales</taxon>
        <taxon>Bacillaceae</taxon>
        <taxon>Paenalkalicoccus</taxon>
    </lineage>
</organism>
<protein>
    <submittedName>
        <fullName evidence="5">Class I SAM-dependent RNA methyltransferase</fullName>
    </submittedName>
</protein>
<dbReference type="PROSITE" id="PS00092">
    <property type="entry name" value="N6_MTASE"/>
    <property type="match status" value="1"/>
</dbReference>
<keyword evidence="2 5" id="KW-0808">Transferase</keyword>
<dbReference type="PANTHER" id="PTHR47313:SF1">
    <property type="entry name" value="RIBOSOMAL RNA LARGE SUBUNIT METHYLTRANSFERASE K_L"/>
    <property type="match status" value="1"/>
</dbReference>
<proteinExistence type="predicted"/>
<dbReference type="GO" id="GO:0008990">
    <property type="term" value="F:rRNA (guanine-N2-)-methyltransferase activity"/>
    <property type="evidence" value="ECO:0007669"/>
    <property type="project" value="TreeGrafter"/>
</dbReference>
<keyword evidence="1 5" id="KW-0489">Methyltransferase</keyword>
<keyword evidence="3" id="KW-0694">RNA-binding</keyword>
<dbReference type="CDD" id="cd11715">
    <property type="entry name" value="THUMP_AdoMetMT"/>
    <property type="match status" value="1"/>
</dbReference>
<keyword evidence="6" id="KW-1185">Reference proteome</keyword>
<dbReference type="PROSITE" id="PS51165">
    <property type="entry name" value="THUMP"/>
    <property type="match status" value="1"/>
</dbReference>
<dbReference type="GO" id="GO:0070043">
    <property type="term" value="F:rRNA (guanine-N7-)-methyltransferase activity"/>
    <property type="evidence" value="ECO:0007669"/>
    <property type="project" value="TreeGrafter"/>
</dbReference>
<evidence type="ECO:0000313" key="5">
    <source>
        <dbReference type="EMBL" id="QKS71302.1"/>
    </source>
</evidence>
<evidence type="ECO:0000313" key="6">
    <source>
        <dbReference type="Proteomes" id="UP000318138"/>
    </source>
</evidence>
<sequence length="378" mass="43010">MTTYTLMATATMGLEAIVGKEVKDLGFENVRVENGRVLFDSDMRGIAKANMWLRTADRVKLIVGQFRATTFEDLFEQTKALPWSEFISEDAEFPVLGRSVKSTLFSISDCQAIVKKAIVESLKQTYNISWFQETGAKTTIEVALLKDVATITIDTSGDALHKRGYRELHNKAPLKETMAAAMIQLTNWKPDMPFYDLFCGSGTIPIEAAMIGQNIAPGSNRSFDFEKWHWFDRALHASVLEEAEDLAKYDQPLDIHGSDNDRTMISLAQKNAMEAGFPDQISFTQLKAQDFRTTKWQGVIVSNPPYGERLEERDTVEVLYKELGKALKSLDHWSIYLITSHPTFENLFGRKATKNRKLYNGNIKTHYYQYFGKRLPRN</sequence>
<evidence type="ECO:0000256" key="3">
    <source>
        <dbReference type="PROSITE-ProRule" id="PRU00529"/>
    </source>
</evidence>
<feature type="domain" description="THUMP" evidence="4">
    <location>
        <begin position="45"/>
        <end position="155"/>
    </location>
</feature>
<dbReference type="InterPro" id="IPR004114">
    <property type="entry name" value="THUMP_dom"/>
</dbReference>
<dbReference type="InterPro" id="IPR029063">
    <property type="entry name" value="SAM-dependent_MTases_sf"/>
</dbReference>
<dbReference type="RefSeq" id="WP_176009337.1">
    <property type="nucleotide sequence ID" value="NZ_CP041372.2"/>
</dbReference>
<dbReference type="Pfam" id="PF01170">
    <property type="entry name" value="UPF0020"/>
    <property type="match status" value="1"/>
</dbReference>
<dbReference type="PANTHER" id="PTHR47313">
    <property type="entry name" value="RIBOSOMAL RNA LARGE SUBUNIT METHYLTRANSFERASE K/L"/>
    <property type="match status" value="1"/>
</dbReference>
<evidence type="ECO:0000259" key="4">
    <source>
        <dbReference type="PROSITE" id="PS51165"/>
    </source>
</evidence>
<dbReference type="SUPFAM" id="SSF53335">
    <property type="entry name" value="S-adenosyl-L-methionine-dependent methyltransferases"/>
    <property type="match status" value="1"/>
</dbReference>
<dbReference type="Proteomes" id="UP000318138">
    <property type="component" value="Chromosome"/>
</dbReference>
<dbReference type="InterPro" id="IPR002052">
    <property type="entry name" value="DNA_methylase_N6_adenine_CS"/>
</dbReference>
<evidence type="ECO:0000256" key="1">
    <source>
        <dbReference type="ARBA" id="ARBA00022603"/>
    </source>
</evidence>
<dbReference type="AlphaFoldDB" id="A0A859FF28"/>
<dbReference type="Pfam" id="PF02926">
    <property type="entry name" value="THUMP"/>
    <property type="match status" value="1"/>
</dbReference>
<accession>A0A859FF28</accession>
<gene>
    <name evidence="5" type="ORF">FLK61_31835</name>
</gene>
<name>A0A859FF28_9BACI</name>
<dbReference type="Pfam" id="PF22020">
    <property type="entry name" value="RlmL_1st"/>
    <property type="match status" value="1"/>
</dbReference>
<dbReference type="SMART" id="SM00981">
    <property type="entry name" value="THUMP"/>
    <property type="match status" value="1"/>
</dbReference>
<evidence type="ECO:0000256" key="2">
    <source>
        <dbReference type="ARBA" id="ARBA00022679"/>
    </source>
</evidence>
<dbReference type="EMBL" id="CP041372">
    <property type="protein sequence ID" value="QKS71302.1"/>
    <property type="molecule type" value="Genomic_DNA"/>
</dbReference>
<dbReference type="GO" id="GO:0003723">
    <property type="term" value="F:RNA binding"/>
    <property type="evidence" value="ECO:0007669"/>
    <property type="project" value="UniProtKB-UniRule"/>
</dbReference>
<reference evidence="6" key="1">
    <citation type="submission" date="2019-07" db="EMBL/GenBank/DDBJ databases">
        <title>Bacillus alkalisoli sp. nov. isolated from saline soil.</title>
        <authorList>
            <person name="Sun J.-Q."/>
            <person name="Xu L."/>
        </authorList>
    </citation>
    <scope>NUCLEOTIDE SEQUENCE [LARGE SCALE GENOMIC DNA]</scope>
    <source>
        <strain evidence="6">M4U3P1</strain>
    </source>
</reference>
<dbReference type="KEGG" id="psua:FLK61_31835"/>
<dbReference type="Gene3D" id="3.30.2130.30">
    <property type="match status" value="1"/>
</dbReference>